<reference evidence="1" key="1">
    <citation type="submission" date="2021-09" db="EMBL/GenBank/DDBJ databases">
        <title>Complete genome sequence and metabolic characterization of Streptomyces tanashiensis DSM 731 the producer of antibacterial Kalafungin and diverse secondary metabolites.</title>
        <authorList>
            <person name="Abbasi M.N."/>
            <person name="Anwar M.N."/>
            <person name="Alam K."/>
            <person name="Shoaib M."/>
            <person name="Lin Z."/>
            <person name="Hayat M."/>
            <person name="Ali M.I."/>
            <person name="Malik H.M.T."/>
            <person name="Ahmed I."/>
            <person name="Li A."/>
            <person name="Hailong Wang H."/>
            <person name="Zhang Y."/>
        </authorList>
    </citation>
    <scope>NUCLEOTIDE SEQUENCE</scope>
    <source>
        <strain evidence="1">Kala</strain>
    </source>
</reference>
<dbReference type="EMBL" id="CP084204">
    <property type="protein sequence ID" value="UZX26217.1"/>
    <property type="molecule type" value="Genomic_DNA"/>
</dbReference>
<proteinExistence type="predicted"/>
<evidence type="ECO:0000313" key="2">
    <source>
        <dbReference type="Proteomes" id="UP001164506"/>
    </source>
</evidence>
<organism evidence="1 2">
    <name type="scientific">Streptomyces tanashiensis</name>
    <dbReference type="NCBI Taxonomy" id="67367"/>
    <lineage>
        <taxon>Bacteria</taxon>
        <taxon>Bacillati</taxon>
        <taxon>Actinomycetota</taxon>
        <taxon>Actinomycetes</taxon>
        <taxon>Kitasatosporales</taxon>
        <taxon>Streptomycetaceae</taxon>
        <taxon>Streptomyces</taxon>
    </lineage>
</organism>
<dbReference type="RefSeq" id="WP_190104754.1">
    <property type="nucleotide sequence ID" value="NZ_BMUH01000009.1"/>
</dbReference>
<keyword evidence="2" id="KW-1185">Reference proteome</keyword>
<accession>A0ABY6RAP1</accession>
<gene>
    <name evidence="1" type="ORF">LDH80_38585</name>
</gene>
<evidence type="ECO:0008006" key="3">
    <source>
        <dbReference type="Google" id="ProtNLM"/>
    </source>
</evidence>
<name>A0ABY6RAP1_9ACTN</name>
<protein>
    <recommendedName>
        <fullName evidence="3">Knr4/Smi1-like domain-containing protein</fullName>
    </recommendedName>
</protein>
<sequence length="263" mass="27984">MTWNSEVPSWQEVARALREASDADESVRLGEGVDDEEMDAWDVPVPEPIREICRRVGALHIGGHGDFGALYRSGAISSGAAWRCGEPGSFRVVHINACAETYYVDIDPATGAWGPVFKFWENHGAELVAPSLQHWLVTVAGLVKYAARDAEHFDSFSTAFLNWFTGDFADAGDEFPEDSPTAQARAAEPATIRPVTVEAACASGDPVLADVGSRLPEGALLADLRGAAGPTGVPFGRHPQWPGGTPVYGRFHGGSILVAVGKA</sequence>
<dbReference type="Proteomes" id="UP001164506">
    <property type="component" value="Chromosome"/>
</dbReference>
<dbReference type="GeneID" id="95605472"/>
<evidence type="ECO:0000313" key="1">
    <source>
        <dbReference type="EMBL" id="UZX26217.1"/>
    </source>
</evidence>